<dbReference type="EMBL" id="JABBWM010000080">
    <property type="protein sequence ID" value="KAG2094241.1"/>
    <property type="molecule type" value="Genomic_DNA"/>
</dbReference>
<comment type="caution">
    <text evidence="2">The sequence shown here is derived from an EMBL/GenBank/DDBJ whole genome shotgun (WGS) entry which is preliminary data.</text>
</comment>
<dbReference type="GeneID" id="64691976"/>
<organism evidence="2 3">
    <name type="scientific">Suillus discolor</name>
    <dbReference type="NCBI Taxonomy" id="1912936"/>
    <lineage>
        <taxon>Eukaryota</taxon>
        <taxon>Fungi</taxon>
        <taxon>Dikarya</taxon>
        <taxon>Basidiomycota</taxon>
        <taxon>Agaricomycotina</taxon>
        <taxon>Agaricomycetes</taxon>
        <taxon>Agaricomycetidae</taxon>
        <taxon>Boletales</taxon>
        <taxon>Suillineae</taxon>
        <taxon>Suillaceae</taxon>
        <taxon>Suillus</taxon>
    </lineage>
</organism>
<name>A0A9P7EXB3_9AGAM</name>
<proteinExistence type="predicted"/>
<keyword evidence="1" id="KW-0732">Signal</keyword>
<evidence type="ECO:0000256" key="1">
    <source>
        <dbReference type="SAM" id="SignalP"/>
    </source>
</evidence>
<evidence type="ECO:0000313" key="2">
    <source>
        <dbReference type="EMBL" id="KAG2094241.1"/>
    </source>
</evidence>
<reference evidence="2" key="1">
    <citation type="journal article" date="2020" name="New Phytol.">
        <title>Comparative genomics reveals dynamic genome evolution in host specialist ectomycorrhizal fungi.</title>
        <authorList>
            <person name="Lofgren L.A."/>
            <person name="Nguyen N.H."/>
            <person name="Vilgalys R."/>
            <person name="Ruytinx J."/>
            <person name="Liao H.L."/>
            <person name="Branco S."/>
            <person name="Kuo A."/>
            <person name="LaButti K."/>
            <person name="Lipzen A."/>
            <person name="Andreopoulos W."/>
            <person name="Pangilinan J."/>
            <person name="Riley R."/>
            <person name="Hundley H."/>
            <person name="Na H."/>
            <person name="Barry K."/>
            <person name="Grigoriev I.V."/>
            <person name="Stajich J.E."/>
            <person name="Kennedy P.G."/>
        </authorList>
    </citation>
    <scope>NUCLEOTIDE SEQUENCE</scope>
    <source>
        <strain evidence="2">FC423</strain>
    </source>
</reference>
<protein>
    <recommendedName>
        <fullName evidence="4">Secreted protein</fullName>
    </recommendedName>
</protein>
<evidence type="ECO:0008006" key="4">
    <source>
        <dbReference type="Google" id="ProtNLM"/>
    </source>
</evidence>
<dbReference type="RefSeq" id="XP_041287476.1">
    <property type="nucleotide sequence ID" value="XM_041429717.1"/>
</dbReference>
<accession>A0A9P7EXB3</accession>
<dbReference type="AlphaFoldDB" id="A0A9P7EXB3"/>
<gene>
    <name evidence="2" type="ORF">F5147DRAFT_417061</name>
</gene>
<keyword evidence="3" id="KW-1185">Reference proteome</keyword>
<feature type="signal peptide" evidence="1">
    <location>
        <begin position="1"/>
        <end position="15"/>
    </location>
</feature>
<evidence type="ECO:0000313" key="3">
    <source>
        <dbReference type="Proteomes" id="UP000823399"/>
    </source>
</evidence>
<sequence>MLIWGRLLLTPPSYSLLCLTLIHPLTSYFHKPRLAVDFRISMSPLIQDLKTIRRFAAPVALTVVVASTVPSLAALPRTFLTD</sequence>
<feature type="chain" id="PRO_5040193289" description="Secreted protein" evidence="1">
    <location>
        <begin position="16"/>
        <end position="82"/>
    </location>
</feature>
<dbReference type="Proteomes" id="UP000823399">
    <property type="component" value="Unassembled WGS sequence"/>
</dbReference>